<name>A0A2P2NKQ6_RHIMU</name>
<protein>
    <submittedName>
        <fullName evidence="1">Uncharacterized protein</fullName>
    </submittedName>
</protein>
<organism evidence="1">
    <name type="scientific">Rhizophora mucronata</name>
    <name type="common">Asiatic mangrove</name>
    <dbReference type="NCBI Taxonomy" id="61149"/>
    <lineage>
        <taxon>Eukaryota</taxon>
        <taxon>Viridiplantae</taxon>
        <taxon>Streptophyta</taxon>
        <taxon>Embryophyta</taxon>
        <taxon>Tracheophyta</taxon>
        <taxon>Spermatophyta</taxon>
        <taxon>Magnoliopsida</taxon>
        <taxon>eudicotyledons</taxon>
        <taxon>Gunneridae</taxon>
        <taxon>Pentapetalae</taxon>
        <taxon>rosids</taxon>
        <taxon>fabids</taxon>
        <taxon>Malpighiales</taxon>
        <taxon>Rhizophoraceae</taxon>
        <taxon>Rhizophora</taxon>
    </lineage>
</organism>
<accession>A0A2P2NKQ6</accession>
<evidence type="ECO:0000313" key="1">
    <source>
        <dbReference type="EMBL" id="MBX43091.1"/>
    </source>
</evidence>
<dbReference type="AlphaFoldDB" id="A0A2P2NKQ6"/>
<reference evidence="1" key="1">
    <citation type="submission" date="2018-02" db="EMBL/GenBank/DDBJ databases">
        <title>Rhizophora mucronata_Transcriptome.</title>
        <authorList>
            <person name="Meera S.P."/>
            <person name="Sreeshan A."/>
            <person name="Augustine A."/>
        </authorList>
    </citation>
    <scope>NUCLEOTIDE SEQUENCE</scope>
    <source>
        <tissue evidence="1">Leaf</tissue>
    </source>
</reference>
<dbReference type="EMBL" id="GGEC01062607">
    <property type="protein sequence ID" value="MBX43091.1"/>
    <property type="molecule type" value="Transcribed_RNA"/>
</dbReference>
<proteinExistence type="predicted"/>
<sequence>MVSLHMSAERPRPGTLMFSRRSFRTTDFISRRPLSSLLFRTSSIMWERVSLGGLETSEDTRFKTGVTPIPSF</sequence>